<sequence length="291" mass="32469">MEHSESVQCQSRLKLGNLLGTWVNVNARADFITRFALNLDGEALKLTILSTSGGCEQTQLHLDVYPVANPGSELATGFYHYQQPSGLIVAANEKNGVLVLQSYRETDNPLNAHQQKETSHSRQTEKLLSREFYYRQTSLSADEQPILTGFSPANENNAGESTTGANIQAQEDFQALPGCWHNTHRHSSWMKAFSIEKISSDWVLEVFGDCNGVTWPRMPLTPYSFDQQEMGFIAYCDLDSVSGLFCAYSNKGLMVVTVFFAVNNTGSEQLTDKTFCREFYVHQARADAAHS</sequence>
<evidence type="ECO:0000313" key="2">
    <source>
        <dbReference type="Proteomes" id="UP000032568"/>
    </source>
</evidence>
<dbReference type="AlphaFoldDB" id="A0AAF0C5Y3"/>
<name>A0AAF0C5Y3_9GAMM</name>
<protein>
    <submittedName>
        <fullName evidence="1">Uncharacterized protein</fullName>
    </submittedName>
</protein>
<dbReference type="Proteomes" id="UP000032568">
    <property type="component" value="Chromosome"/>
</dbReference>
<evidence type="ECO:0000313" key="1">
    <source>
        <dbReference type="EMBL" id="WDE01621.1"/>
    </source>
</evidence>
<organism evidence="1 2">
    <name type="scientific">Thalassomonas actiniarum</name>
    <dbReference type="NCBI Taxonomy" id="485447"/>
    <lineage>
        <taxon>Bacteria</taxon>
        <taxon>Pseudomonadati</taxon>
        <taxon>Pseudomonadota</taxon>
        <taxon>Gammaproteobacteria</taxon>
        <taxon>Alteromonadales</taxon>
        <taxon>Colwelliaceae</taxon>
        <taxon>Thalassomonas</taxon>
    </lineage>
</organism>
<dbReference type="EMBL" id="CP059735">
    <property type="protein sequence ID" value="WDE01621.1"/>
    <property type="molecule type" value="Genomic_DNA"/>
</dbReference>
<proteinExistence type="predicted"/>
<keyword evidence="2" id="KW-1185">Reference proteome</keyword>
<dbReference type="RefSeq" id="WP_044832802.1">
    <property type="nucleotide sequence ID" value="NZ_CP059735.1"/>
</dbReference>
<reference evidence="1 2" key="1">
    <citation type="journal article" date="2015" name="Genome Announc.">
        <title>Draft Genome Sequences of Marine Isolates of Thalassomonas viridans and Thalassomonas actiniarum.</title>
        <authorList>
            <person name="Olonade I."/>
            <person name="van Zyl L.J."/>
            <person name="Trindade M."/>
        </authorList>
    </citation>
    <scope>NUCLEOTIDE SEQUENCE [LARGE SCALE GENOMIC DNA]</scope>
    <source>
        <strain evidence="1 2">A5K-106</strain>
    </source>
</reference>
<reference evidence="1 2" key="2">
    <citation type="journal article" date="2022" name="Mar. Drugs">
        <title>Bioassay-Guided Fractionation Leads to the Detection of Cholic Acid Generated by the Rare Thalassomonas sp.</title>
        <authorList>
            <person name="Pheiffer F."/>
            <person name="Schneider Y.K."/>
            <person name="Hansen E.H."/>
            <person name="Andersen J.H."/>
            <person name="Isaksson J."/>
            <person name="Busche T."/>
            <person name="R C."/>
            <person name="Kalinowski J."/>
            <person name="Zyl L.V."/>
            <person name="Trindade M."/>
        </authorList>
    </citation>
    <scope>NUCLEOTIDE SEQUENCE [LARGE SCALE GENOMIC DNA]</scope>
    <source>
        <strain evidence="1 2">A5K-106</strain>
    </source>
</reference>
<accession>A0AAF0C5Y3</accession>
<dbReference type="KEGG" id="tact:SG35_013950"/>
<gene>
    <name evidence="1" type="ORF">SG35_013950</name>
</gene>